<evidence type="ECO:0000256" key="1">
    <source>
        <dbReference type="ARBA" id="ARBA00004613"/>
    </source>
</evidence>
<keyword evidence="2" id="KW-0964">Secreted</keyword>
<dbReference type="EMBL" id="JAEPIV010000036">
    <property type="protein sequence ID" value="MBK4722958.1"/>
    <property type="molecule type" value="Genomic_DNA"/>
</dbReference>
<organism evidence="3 4">
    <name type="scientific">Azospirillum aestuarii</name>
    <dbReference type="NCBI Taxonomy" id="2802052"/>
    <lineage>
        <taxon>Bacteria</taxon>
        <taxon>Pseudomonadati</taxon>
        <taxon>Pseudomonadota</taxon>
        <taxon>Alphaproteobacteria</taxon>
        <taxon>Rhodospirillales</taxon>
        <taxon>Azospirillaceae</taxon>
        <taxon>Azospirillum</taxon>
    </lineage>
</organism>
<evidence type="ECO:0008006" key="5">
    <source>
        <dbReference type="Google" id="ProtNLM"/>
    </source>
</evidence>
<dbReference type="Proteomes" id="UP000654452">
    <property type="component" value="Unassembled WGS sequence"/>
</dbReference>
<dbReference type="PROSITE" id="PS00330">
    <property type="entry name" value="HEMOLYSIN_CALCIUM"/>
    <property type="match status" value="2"/>
</dbReference>
<dbReference type="Gene3D" id="2.150.10.10">
    <property type="entry name" value="Serralysin-like metalloprotease, C-terminal"/>
    <property type="match status" value="1"/>
</dbReference>
<accession>A0ABS1I7B2</accession>
<evidence type="ECO:0000313" key="4">
    <source>
        <dbReference type="Proteomes" id="UP000654452"/>
    </source>
</evidence>
<evidence type="ECO:0000313" key="3">
    <source>
        <dbReference type="EMBL" id="MBK4722958.1"/>
    </source>
</evidence>
<name>A0ABS1I7B2_9PROT</name>
<comment type="caution">
    <text evidence="3">The sequence shown here is derived from an EMBL/GenBank/DDBJ whole genome shotgun (WGS) entry which is preliminary data.</text>
</comment>
<gene>
    <name evidence="3" type="ORF">JJL56_29290</name>
</gene>
<protein>
    <recommendedName>
        <fullName evidence="5">Calcium-binding protein</fullName>
    </recommendedName>
</protein>
<proteinExistence type="predicted"/>
<dbReference type="InterPro" id="IPR050557">
    <property type="entry name" value="RTX_toxin/Mannuronan_C5-epim"/>
</dbReference>
<comment type="subcellular location">
    <subcellularLocation>
        <location evidence="1">Secreted</location>
    </subcellularLocation>
</comment>
<dbReference type="PANTHER" id="PTHR38340:SF1">
    <property type="entry name" value="S-LAYER PROTEIN"/>
    <property type="match status" value="1"/>
</dbReference>
<dbReference type="PANTHER" id="PTHR38340">
    <property type="entry name" value="S-LAYER PROTEIN"/>
    <property type="match status" value="1"/>
</dbReference>
<reference evidence="3 4" key="1">
    <citation type="submission" date="2021-01" db="EMBL/GenBank/DDBJ databases">
        <title>Azospirillum sp. YIM DDC1 draft genome.</title>
        <authorList>
            <person name="Wang Y.-X."/>
        </authorList>
    </citation>
    <scope>NUCLEOTIDE SEQUENCE [LARGE SCALE GENOMIC DNA]</scope>
    <source>
        <strain evidence="3 4">YIM DDC1</strain>
    </source>
</reference>
<dbReference type="InterPro" id="IPR018511">
    <property type="entry name" value="Hemolysin-typ_Ca-bd_CS"/>
</dbReference>
<evidence type="ECO:0000256" key="2">
    <source>
        <dbReference type="ARBA" id="ARBA00022525"/>
    </source>
</evidence>
<sequence length="447" mass="48808">MVAYTSFQGETLELTPWEGRNIVLLTQSSDLDAGVMQTIVSKLDEAYDFYARITGREPSPNFTYNGKASIAEVENTCGAGCGWLGSTGIEIMPPYFNTLYTGVRDAGLYDQVLFYELGRNFWFYDQPLLGLPSFTTGFAIENRFLSMDASDVNGGPFNEQVSWDQLVTFIQQDMSQLYFSNPNLDWRNTLATDTAPQNPYNFGGADLAGSLLHRLYEDFGEDNYARFWQSLITKEAAATPEQARANFLAAAKDATGVDYSWLFKEGWQFKTGTGNGDTLRSDAKKGNYAVLGFGGDDTLRGSKNAELMVGGLGNDTLYGDRGNDTLLGSVGDDWIQGGEGVDLLAGGDGKDRFVIRSVKEAGNSAQHDSILDFSMDDTLDVSGIDANTRQRGDQAFTFINSAEFHSKAGELRWAGGMVQGDVNGDGRADFQITLQGLDKLLGGNIIL</sequence>
<dbReference type="RefSeq" id="WP_200487340.1">
    <property type="nucleotide sequence ID" value="NZ_JAEPIV010000036.1"/>
</dbReference>
<dbReference type="InterPro" id="IPR001343">
    <property type="entry name" value="Hemolysn_Ca-bd"/>
</dbReference>
<dbReference type="PRINTS" id="PR00313">
    <property type="entry name" value="CABNDNGRPT"/>
</dbReference>
<dbReference type="SUPFAM" id="SSF51120">
    <property type="entry name" value="beta-Roll"/>
    <property type="match status" value="1"/>
</dbReference>
<dbReference type="InterPro" id="IPR011049">
    <property type="entry name" value="Serralysin-like_metalloprot_C"/>
</dbReference>
<keyword evidence="4" id="KW-1185">Reference proteome</keyword>
<dbReference type="Pfam" id="PF00353">
    <property type="entry name" value="HemolysinCabind"/>
    <property type="match status" value="1"/>
</dbReference>